<evidence type="ECO:0000256" key="1">
    <source>
        <dbReference type="ARBA" id="ARBA00010574"/>
    </source>
</evidence>
<dbReference type="InterPro" id="IPR043519">
    <property type="entry name" value="NT_sf"/>
</dbReference>
<keyword evidence="5" id="KW-1185">Reference proteome</keyword>
<comment type="function">
    <text evidence="2">Functions as a ribosomal silencing factor. Interacts with ribosomal protein uL14 (rplN), blocking formation of intersubunit bridge B8. Prevents association of the 30S and 50S ribosomal subunits and the formation of functional ribosomes, thus repressing translation.</text>
</comment>
<feature type="region of interest" description="Disordered" evidence="3">
    <location>
        <begin position="120"/>
        <end position="142"/>
    </location>
</feature>
<keyword evidence="2" id="KW-0963">Cytoplasm</keyword>
<comment type="subunit">
    <text evidence="2">Interacts with ribosomal protein uL14 (rplN).</text>
</comment>
<dbReference type="NCBIfam" id="TIGR00090">
    <property type="entry name" value="rsfS_iojap_ybeB"/>
    <property type="match status" value="1"/>
</dbReference>
<reference evidence="4 5" key="1">
    <citation type="submission" date="2020-02" db="EMBL/GenBank/DDBJ databases">
        <title>Characterization of phylogenetic diversity of novel bifidobacterial species isolated in Czech ZOOs.</title>
        <authorList>
            <person name="Lugli G.A."/>
            <person name="Vera N.B."/>
            <person name="Ventura M."/>
        </authorList>
    </citation>
    <scope>NUCLEOTIDE SEQUENCE [LARGE SCALE GENOMIC DNA]</scope>
    <source>
        <strain evidence="4 5">DSM 109958</strain>
    </source>
</reference>
<comment type="caution">
    <text evidence="4">The sequence shown here is derived from an EMBL/GenBank/DDBJ whole genome shotgun (WGS) entry which is preliminary data.</text>
</comment>
<accession>A0A7Y0F2F6</accession>
<evidence type="ECO:0000256" key="2">
    <source>
        <dbReference type="HAMAP-Rule" id="MF_01477"/>
    </source>
</evidence>
<dbReference type="GO" id="GO:0042256">
    <property type="term" value="P:cytosolic ribosome assembly"/>
    <property type="evidence" value="ECO:0007669"/>
    <property type="project" value="UniProtKB-UniRule"/>
</dbReference>
<sequence>MAAHADSIADVRIAALAADRMKATDIVAFDVSQALGITDVFLIASASNERLVLAVAEEIEKRLFVERHLEPRTREGLTEAQWVLLDYGDFVVHVMHDDAREFYGLDRLWKDCPAIDLGLPEDPSAAPNAGETAEVAETRSER</sequence>
<gene>
    <name evidence="2" type="primary">rsfS</name>
    <name evidence="4" type="ORF">G1C96_0429</name>
</gene>
<dbReference type="GO" id="GO:0005737">
    <property type="term" value="C:cytoplasm"/>
    <property type="evidence" value="ECO:0007669"/>
    <property type="project" value="UniProtKB-SubCell"/>
</dbReference>
<protein>
    <recommendedName>
        <fullName evidence="2">Ribosomal silencing factor RsfS</fullName>
    </recommendedName>
</protein>
<dbReference type="HAMAP" id="MF_01477">
    <property type="entry name" value="Iojap_RsfS"/>
    <property type="match status" value="1"/>
</dbReference>
<evidence type="ECO:0000256" key="3">
    <source>
        <dbReference type="SAM" id="MobiDB-lite"/>
    </source>
</evidence>
<dbReference type="RefSeq" id="WP_169274997.1">
    <property type="nucleotide sequence ID" value="NZ_JAAIIH010000001.1"/>
</dbReference>
<keyword evidence="2" id="KW-0678">Repressor</keyword>
<dbReference type="GO" id="GO:0017148">
    <property type="term" value="P:negative regulation of translation"/>
    <property type="evidence" value="ECO:0007669"/>
    <property type="project" value="UniProtKB-UniRule"/>
</dbReference>
<dbReference type="GO" id="GO:0090071">
    <property type="term" value="P:negative regulation of ribosome biogenesis"/>
    <property type="evidence" value="ECO:0007669"/>
    <property type="project" value="UniProtKB-UniRule"/>
</dbReference>
<dbReference type="SUPFAM" id="SSF81301">
    <property type="entry name" value="Nucleotidyltransferase"/>
    <property type="match status" value="1"/>
</dbReference>
<comment type="similarity">
    <text evidence="1 2">Belongs to the Iojap/RsfS family.</text>
</comment>
<organism evidence="4 5">
    <name type="scientific">Bifidobacterium moraviense</name>
    <dbReference type="NCBI Taxonomy" id="2675323"/>
    <lineage>
        <taxon>Bacteria</taxon>
        <taxon>Bacillati</taxon>
        <taxon>Actinomycetota</taxon>
        <taxon>Actinomycetes</taxon>
        <taxon>Bifidobacteriales</taxon>
        <taxon>Bifidobacteriaceae</taxon>
        <taxon>Bifidobacterium</taxon>
    </lineage>
</organism>
<dbReference type="Proteomes" id="UP000588277">
    <property type="component" value="Unassembled WGS sequence"/>
</dbReference>
<evidence type="ECO:0000313" key="4">
    <source>
        <dbReference type="EMBL" id="NMM99851.1"/>
    </source>
</evidence>
<dbReference type="PANTHER" id="PTHR21043">
    <property type="entry name" value="IOJAP SUPERFAMILY ORTHOLOG"/>
    <property type="match status" value="1"/>
</dbReference>
<name>A0A7Y0F2F6_9BIFI</name>
<comment type="subcellular location">
    <subcellularLocation>
        <location evidence="2">Cytoplasm</location>
    </subcellularLocation>
</comment>
<evidence type="ECO:0000313" key="5">
    <source>
        <dbReference type="Proteomes" id="UP000588277"/>
    </source>
</evidence>
<dbReference type="Pfam" id="PF02410">
    <property type="entry name" value="RsfS"/>
    <property type="match status" value="1"/>
</dbReference>
<dbReference type="AlphaFoldDB" id="A0A7Y0F2F6"/>
<proteinExistence type="inferred from homology"/>
<dbReference type="GO" id="GO:0043023">
    <property type="term" value="F:ribosomal large subunit binding"/>
    <property type="evidence" value="ECO:0007669"/>
    <property type="project" value="TreeGrafter"/>
</dbReference>
<dbReference type="Gene3D" id="3.30.460.10">
    <property type="entry name" value="Beta Polymerase, domain 2"/>
    <property type="match status" value="1"/>
</dbReference>
<dbReference type="InterPro" id="IPR004394">
    <property type="entry name" value="Iojap/RsfS/C7orf30"/>
</dbReference>
<dbReference type="EMBL" id="JAAIIH010000001">
    <property type="protein sequence ID" value="NMM99851.1"/>
    <property type="molecule type" value="Genomic_DNA"/>
</dbReference>
<dbReference type="PANTHER" id="PTHR21043:SF0">
    <property type="entry name" value="MITOCHONDRIAL ASSEMBLY OF RIBOSOMAL LARGE SUBUNIT PROTEIN 1"/>
    <property type="match status" value="1"/>
</dbReference>
<keyword evidence="2" id="KW-0810">Translation regulation</keyword>